<comment type="caution">
    <text evidence="2">The sequence shown here is derived from an EMBL/GenBank/DDBJ whole genome shotgun (WGS) entry which is preliminary data.</text>
</comment>
<dbReference type="SUPFAM" id="SSF53335">
    <property type="entry name" value="S-adenosyl-L-methionine-dependent methyltransferases"/>
    <property type="match status" value="1"/>
</dbReference>
<gene>
    <name evidence="2" type="ORF">BaRGS_00026012</name>
</gene>
<dbReference type="Proteomes" id="UP001519460">
    <property type="component" value="Unassembled WGS sequence"/>
</dbReference>
<protein>
    <recommendedName>
        <fullName evidence="1">Methyltransferase FkbM domain-containing protein</fullName>
    </recommendedName>
</protein>
<sequence length="322" mass="36369">MAALFLIWKFDLGCPQRIMSVGTESGFVRKFFGGSDIKKEMHSMLGKEHSRVEVFDSNVNYDKYCAPYRLPGRVEPTHKLCTYKPVGKTISSTIHETAQWDAVNTFTLISLMKKADDPSAAKDQRVSLVDIGCDIGTFTMSAVGWGFEALCLEAMNTSLQLVATSLRINSLESRVTMIHNAISDIHEDVAVKLRADGHSFVVPYEQGNKNGLIQSVVKTIIMDDLIPYVRSRKVFIKIDVGGSEAKALRGADGFFQQVDVVCVLMDWTTLRKHSEDRDFVINFFNKYGFVSYAYTRKSNIQFVNVNNTTWPRNIYWMKPANE</sequence>
<dbReference type="Pfam" id="PF05050">
    <property type="entry name" value="Methyltransf_21"/>
    <property type="match status" value="1"/>
</dbReference>
<dbReference type="InterPro" id="IPR029063">
    <property type="entry name" value="SAM-dependent_MTases_sf"/>
</dbReference>
<name>A0ABD0K6F0_9CAEN</name>
<evidence type="ECO:0000259" key="1">
    <source>
        <dbReference type="Pfam" id="PF05050"/>
    </source>
</evidence>
<evidence type="ECO:0000313" key="3">
    <source>
        <dbReference type="Proteomes" id="UP001519460"/>
    </source>
</evidence>
<dbReference type="InterPro" id="IPR006342">
    <property type="entry name" value="FkbM_mtfrase"/>
</dbReference>
<evidence type="ECO:0000313" key="2">
    <source>
        <dbReference type="EMBL" id="KAK7482714.1"/>
    </source>
</evidence>
<dbReference type="AlphaFoldDB" id="A0ABD0K6F0"/>
<keyword evidence="3" id="KW-1185">Reference proteome</keyword>
<feature type="domain" description="Methyltransferase FkbM" evidence="1">
    <location>
        <begin position="143"/>
        <end position="290"/>
    </location>
</feature>
<reference evidence="2 3" key="1">
    <citation type="journal article" date="2023" name="Sci. Data">
        <title>Genome assembly of the Korean intertidal mud-creeper Batillaria attramentaria.</title>
        <authorList>
            <person name="Patra A.K."/>
            <person name="Ho P.T."/>
            <person name="Jun S."/>
            <person name="Lee S.J."/>
            <person name="Kim Y."/>
            <person name="Won Y.J."/>
        </authorList>
    </citation>
    <scope>NUCLEOTIDE SEQUENCE [LARGE SCALE GENOMIC DNA]</scope>
    <source>
        <strain evidence="2">Wonlab-2016</strain>
    </source>
</reference>
<dbReference type="PANTHER" id="PTHR34203:SF15">
    <property type="entry name" value="SLL1173 PROTEIN"/>
    <property type="match status" value="1"/>
</dbReference>
<organism evidence="2 3">
    <name type="scientific">Batillaria attramentaria</name>
    <dbReference type="NCBI Taxonomy" id="370345"/>
    <lineage>
        <taxon>Eukaryota</taxon>
        <taxon>Metazoa</taxon>
        <taxon>Spiralia</taxon>
        <taxon>Lophotrochozoa</taxon>
        <taxon>Mollusca</taxon>
        <taxon>Gastropoda</taxon>
        <taxon>Caenogastropoda</taxon>
        <taxon>Sorbeoconcha</taxon>
        <taxon>Cerithioidea</taxon>
        <taxon>Batillariidae</taxon>
        <taxon>Batillaria</taxon>
    </lineage>
</organism>
<dbReference type="InterPro" id="IPR052514">
    <property type="entry name" value="SAM-dependent_MTase"/>
</dbReference>
<proteinExistence type="predicted"/>
<dbReference type="EMBL" id="JACVVK020000239">
    <property type="protein sequence ID" value="KAK7482714.1"/>
    <property type="molecule type" value="Genomic_DNA"/>
</dbReference>
<dbReference type="Gene3D" id="3.40.50.150">
    <property type="entry name" value="Vaccinia Virus protein VP39"/>
    <property type="match status" value="1"/>
</dbReference>
<dbReference type="NCBIfam" id="TIGR01444">
    <property type="entry name" value="fkbM_fam"/>
    <property type="match status" value="1"/>
</dbReference>
<dbReference type="PANTHER" id="PTHR34203">
    <property type="entry name" value="METHYLTRANSFERASE, FKBM FAMILY PROTEIN"/>
    <property type="match status" value="1"/>
</dbReference>
<accession>A0ABD0K6F0</accession>